<feature type="domain" description="Aerolysin-like C-terminal" evidence="3">
    <location>
        <begin position="276"/>
        <end position="408"/>
    </location>
</feature>
<dbReference type="InterPro" id="IPR053237">
    <property type="entry name" value="Natterin_C"/>
</dbReference>
<proteinExistence type="inferred from homology"/>
<organism evidence="4 5">
    <name type="scientific">Clupea harengus</name>
    <name type="common">Atlantic herring</name>
    <dbReference type="NCBI Taxonomy" id="7950"/>
    <lineage>
        <taxon>Eukaryota</taxon>
        <taxon>Metazoa</taxon>
        <taxon>Chordata</taxon>
        <taxon>Craniata</taxon>
        <taxon>Vertebrata</taxon>
        <taxon>Euteleostomi</taxon>
        <taxon>Actinopterygii</taxon>
        <taxon>Neopterygii</taxon>
        <taxon>Teleostei</taxon>
        <taxon>Clupei</taxon>
        <taxon>Clupeiformes</taxon>
        <taxon>Clupeoidei</taxon>
        <taxon>Clupeidae</taxon>
        <taxon>Clupea</taxon>
    </lineage>
</organism>
<dbReference type="OrthoDB" id="1925699at2759"/>
<evidence type="ECO:0000256" key="1">
    <source>
        <dbReference type="ARBA" id="ARBA00009831"/>
    </source>
</evidence>
<reference evidence="5" key="1">
    <citation type="submission" date="2025-08" db="UniProtKB">
        <authorList>
            <consortium name="RefSeq"/>
        </authorList>
    </citation>
    <scope>IDENTIFICATION</scope>
</reference>
<dbReference type="PANTHER" id="PTHR39244:SF5">
    <property type="entry name" value="NATTERIN-3-LIKE"/>
    <property type="match status" value="1"/>
</dbReference>
<name>A0A6P8FGB5_CLUHA</name>
<keyword evidence="2" id="KW-1015">Disulfide bond</keyword>
<dbReference type="GeneID" id="116217906"/>
<dbReference type="PANTHER" id="PTHR39244">
    <property type="entry name" value="NATTERIN-4"/>
    <property type="match status" value="1"/>
</dbReference>
<accession>A0A6P8FGB5</accession>
<comment type="similarity">
    <text evidence="1">Belongs to the aerolysin family.</text>
</comment>
<dbReference type="AlphaFoldDB" id="A0A6P8FGB5"/>
<evidence type="ECO:0000313" key="5">
    <source>
        <dbReference type="RefSeq" id="XP_031424779.1"/>
    </source>
</evidence>
<dbReference type="Gene3D" id="2.170.15.10">
    <property type="entry name" value="Proaerolysin, chain A, domain 3"/>
    <property type="match status" value="1"/>
</dbReference>
<dbReference type="CDD" id="cd20220">
    <property type="entry name" value="PFM_natterin-3-like"/>
    <property type="match status" value="1"/>
</dbReference>
<evidence type="ECO:0000256" key="2">
    <source>
        <dbReference type="ARBA" id="ARBA00023157"/>
    </source>
</evidence>
<dbReference type="Proteomes" id="UP000515152">
    <property type="component" value="Chromosome 6"/>
</dbReference>
<dbReference type="SUPFAM" id="SSF56973">
    <property type="entry name" value="Aerolisin/ETX pore-forming domain"/>
    <property type="match status" value="1"/>
</dbReference>
<dbReference type="InterPro" id="IPR055267">
    <property type="entry name" value="Aerolysin-like_C"/>
</dbReference>
<dbReference type="Pfam" id="PF01117">
    <property type="entry name" value="Aerolysin"/>
    <property type="match status" value="1"/>
</dbReference>
<keyword evidence="4" id="KW-1185">Reference proteome</keyword>
<evidence type="ECO:0000313" key="4">
    <source>
        <dbReference type="Proteomes" id="UP000515152"/>
    </source>
</evidence>
<evidence type="ECO:0000259" key="3">
    <source>
        <dbReference type="Pfam" id="PF01117"/>
    </source>
</evidence>
<dbReference type="KEGG" id="char:116217906"/>
<protein>
    <submittedName>
        <fullName evidence="5">Natterin-3-like</fullName>
    </submittedName>
</protein>
<gene>
    <name evidence="5" type="primary">LOC116217906</name>
</gene>
<dbReference type="RefSeq" id="XP_031424779.1">
    <property type="nucleotide sequence ID" value="XM_031568919.1"/>
</dbReference>
<sequence length="456" mass="51254">MPIKSQDILSMLHCGESFRELTKGLLHKKRKMRSYLCVALSVLVLAADHILASDTPSDTAGTHPLTYSLKVSKEIITERHSTNISGEPGPSARNNTIAVFVAFNDAKTSYIPPFTYDNSNLEWQRFSGSLPNEAVGIWNGYTKRYDYVCRTVDSCETGFYHSGYGDNCFYAHYPDLRYTAGFYILVNKDGFENLQWKSESYGSVPANSVKPCTSAKGYVGKNWYGLGLVHAGDSFYLPWLSSHKNGRFYGYTTWYRQSYQVLTINTDEFSQVIQDVKYDIDNSNYIDAPPFAVDEHTVVNKRCESAMFSATLSATQTETHTWQFDYSMKLGISTTFTVGLPTIVGTSITIGLELSFQLTKGFHISQSQTTSLHVQTNVPPNVKCPLKMQGRKYTLNIPFTARLGRTYSSGETKWTTIYGTYEGVQVSNYDAIIERCERLADPLLCPDKVHVSDTEL</sequence>